<organism evidence="2 3">
    <name type="scientific">Temnothorax longispinosus</name>
    <dbReference type="NCBI Taxonomy" id="300112"/>
    <lineage>
        <taxon>Eukaryota</taxon>
        <taxon>Metazoa</taxon>
        <taxon>Ecdysozoa</taxon>
        <taxon>Arthropoda</taxon>
        <taxon>Hexapoda</taxon>
        <taxon>Insecta</taxon>
        <taxon>Pterygota</taxon>
        <taxon>Neoptera</taxon>
        <taxon>Endopterygota</taxon>
        <taxon>Hymenoptera</taxon>
        <taxon>Apocrita</taxon>
        <taxon>Aculeata</taxon>
        <taxon>Formicoidea</taxon>
        <taxon>Formicidae</taxon>
        <taxon>Myrmicinae</taxon>
        <taxon>Temnothorax</taxon>
    </lineage>
</organism>
<dbReference type="AlphaFoldDB" id="A0A4S2L0Q9"/>
<keyword evidence="3" id="KW-1185">Reference proteome</keyword>
<evidence type="ECO:0000313" key="2">
    <source>
        <dbReference type="EMBL" id="TGZ56185.1"/>
    </source>
</evidence>
<feature type="region of interest" description="Disordered" evidence="1">
    <location>
        <begin position="232"/>
        <end position="312"/>
    </location>
</feature>
<evidence type="ECO:0000313" key="3">
    <source>
        <dbReference type="Proteomes" id="UP000310200"/>
    </source>
</evidence>
<dbReference type="EMBL" id="QBLH01000372">
    <property type="protein sequence ID" value="TGZ56185.1"/>
    <property type="molecule type" value="Genomic_DNA"/>
</dbReference>
<gene>
    <name evidence="2" type="ORF">DBV15_01641</name>
</gene>
<feature type="compositionally biased region" description="Basic and acidic residues" evidence="1">
    <location>
        <begin position="1"/>
        <end position="12"/>
    </location>
</feature>
<proteinExistence type="predicted"/>
<evidence type="ECO:0000256" key="1">
    <source>
        <dbReference type="SAM" id="MobiDB-lite"/>
    </source>
</evidence>
<feature type="compositionally biased region" description="Basic and acidic residues" evidence="1">
    <location>
        <begin position="579"/>
        <end position="598"/>
    </location>
</feature>
<name>A0A4S2L0Q9_9HYME</name>
<dbReference type="Proteomes" id="UP000310200">
    <property type="component" value="Unassembled WGS sequence"/>
</dbReference>
<reference evidence="2 3" key="1">
    <citation type="journal article" date="2019" name="Philos. Trans. R. Soc. Lond., B, Biol. Sci.">
        <title>Ant behaviour and brain gene expression of defending hosts depend on the ecological success of the intruding social parasite.</title>
        <authorList>
            <person name="Kaur R."/>
            <person name="Stoldt M."/>
            <person name="Jongepier E."/>
            <person name="Feldmeyer B."/>
            <person name="Menzel F."/>
            <person name="Bornberg-Bauer E."/>
            <person name="Foitzik S."/>
        </authorList>
    </citation>
    <scope>NUCLEOTIDE SEQUENCE [LARGE SCALE GENOMIC DNA]</scope>
    <source>
        <tissue evidence="2">Whole body</tissue>
    </source>
</reference>
<feature type="compositionally biased region" description="Basic residues" evidence="1">
    <location>
        <begin position="560"/>
        <end position="578"/>
    </location>
</feature>
<comment type="caution">
    <text evidence="2">The sequence shown here is derived from an EMBL/GenBank/DDBJ whole genome shotgun (WGS) entry which is preliminary data.</text>
</comment>
<feature type="region of interest" description="Disordered" evidence="1">
    <location>
        <begin position="518"/>
        <end position="646"/>
    </location>
</feature>
<sequence>MEEARNYADTRRGPHRNPFSFPPSLRGRQERRCAINHVDELAEREKKNYYRKPLWSIASSSQHRWTRHKGSQHQDADIDRLECNRQSLYVSMSPGYPQFPAYFTITRGLELHFPRSNTKERRLGDSRSAKWEINSWTMNSANYRTIRLSPSCERNGPRETRRCLRIQTFTIGQDRGRRLMTHPLRGDEKREINGKNTIPDVAAEKNANEETQYCLRSWCNITIKLYQRNVPEIGEPNPRETKNKIKKTSRGSCPIYDQLYRPPTSRPIIRSQARKTAMDSTAGVRGDDTPGIGSGSYPNESITADNEDERPRRSILDLQCTESTCELDENTKETHARELLSTSIKGKENSRGNLYIKKIATQARDHFAPHFIRYCPRNVTEVAITEEKESAKEEVGRYKMGGAIAQPRKISPANVQEDLQGVLRSSYRLRAKLSSDETKANLGYWLQDSRQDPRLRSQDWPKYLVRNVSAVSRVVEGGCEVRHKAVAHGGNAARGLFAFLSVDIAQLKSTSVVTRGHNRLRRKGVGSDGGKPRGFRTCPKPTRRFRASAKPEGYSEAYPKVRRKGKRRGGGKRKRQRERQRERTKRMEDEIEDKDRRRLMNTRPAFSRSDDGQTDGRRLTFAYDGPARALTARGRGMSYKSPGTSN</sequence>
<protein>
    <submittedName>
        <fullName evidence="2">Uncharacterized protein</fullName>
    </submittedName>
</protein>
<accession>A0A4S2L0Q9</accession>
<feature type="region of interest" description="Disordered" evidence="1">
    <location>
        <begin position="1"/>
        <end position="26"/>
    </location>
</feature>
<feature type="compositionally biased region" description="Basic and acidic residues" evidence="1">
    <location>
        <begin position="608"/>
        <end position="618"/>
    </location>
</feature>